<gene>
    <name evidence="2" type="ORF">MCYG_06838</name>
</gene>
<accession>C5FVT5</accession>
<evidence type="ECO:0000313" key="2">
    <source>
        <dbReference type="EMBL" id="EEQ34019.1"/>
    </source>
</evidence>
<name>C5FVT5_ARTOC</name>
<dbReference type="RefSeq" id="XP_002844874.1">
    <property type="nucleotide sequence ID" value="XM_002844828.1"/>
</dbReference>
<dbReference type="Proteomes" id="UP000002035">
    <property type="component" value="Unassembled WGS sequence"/>
</dbReference>
<keyword evidence="3" id="KW-1185">Reference proteome</keyword>
<dbReference type="eggNOG" id="ENOG502SJYB">
    <property type="taxonomic scope" value="Eukaryota"/>
</dbReference>
<evidence type="ECO:0000313" key="3">
    <source>
        <dbReference type="Proteomes" id="UP000002035"/>
    </source>
</evidence>
<reference evidence="3" key="1">
    <citation type="journal article" date="2012" name="MBio">
        <title>Comparative genome analysis of Trichophyton rubrum and related dermatophytes reveals candidate genes involved in infection.</title>
        <authorList>
            <person name="Martinez D.A."/>
            <person name="Oliver B.G."/>
            <person name="Graeser Y."/>
            <person name="Goldberg J.M."/>
            <person name="Li W."/>
            <person name="Martinez-Rossi N.M."/>
            <person name="Monod M."/>
            <person name="Shelest E."/>
            <person name="Barton R.C."/>
            <person name="Birch E."/>
            <person name="Brakhage A.A."/>
            <person name="Chen Z."/>
            <person name="Gurr S.J."/>
            <person name="Heiman D."/>
            <person name="Heitman J."/>
            <person name="Kosti I."/>
            <person name="Rossi A."/>
            <person name="Saif S."/>
            <person name="Samalova M."/>
            <person name="Saunders C.W."/>
            <person name="Shea T."/>
            <person name="Summerbell R.C."/>
            <person name="Xu J."/>
            <person name="Young S."/>
            <person name="Zeng Q."/>
            <person name="Birren B.W."/>
            <person name="Cuomo C.A."/>
            <person name="White T.C."/>
        </authorList>
    </citation>
    <scope>NUCLEOTIDE SEQUENCE [LARGE SCALE GENOMIC DNA]</scope>
    <source>
        <strain evidence="3">ATCC MYA-4605 / CBS 113480</strain>
    </source>
</reference>
<dbReference type="AlphaFoldDB" id="C5FVT5"/>
<evidence type="ECO:0000256" key="1">
    <source>
        <dbReference type="SAM" id="MobiDB-lite"/>
    </source>
</evidence>
<dbReference type="STRING" id="554155.C5FVT5"/>
<dbReference type="OrthoDB" id="5403634at2759"/>
<sequence length="422" mass="47750">MAFLYPLEQSHKQQKTDDDYFDLQTTASAEWTKDQPTHSSFQAALKRRYQTLASDPSGSCSPKALREIKRLSRRGGPDLSDLRGIPLYQPMDTNLGCRKRRANSPPPGESSYKRTTTVTAAYNRNFEQKLVDRDIYLDGYDHSDGQPPATPNNMDEIIQRLAQPRRSLSPTNFPESKFREFKQKDARASKERPVTTYIVPTIDGDVGNTQCVGGGYLFGNLAPLTDSTLAIAKPGHFFGSLPKYLEPEIRDELSEYIIPSTQANLPMLPNFFLEACYHGSLGARGIYKLQTYRQKEPTYDNNAYTIISIYYGGALKLYTIHPTAPRPNSKGRPEYIMTSLRSFAMADSLDSFRQGATAYRNARDWAKEQRDEFIRAANERHKPAIMPKREVTSGPTTILEVPETASMPDEVESLRNKSLRQY</sequence>
<dbReference type="OMA" id="EGKHRAR"/>
<protein>
    <submittedName>
        <fullName evidence="2">Uncharacterized protein</fullName>
    </submittedName>
</protein>
<dbReference type="EMBL" id="DS995706">
    <property type="protein sequence ID" value="EEQ34019.1"/>
    <property type="molecule type" value="Genomic_DNA"/>
</dbReference>
<dbReference type="HOGENOM" id="CLU_023878_1_1_1"/>
<dbReference type="VEuPathDB" id="FungiDB:MCYG_06838"/>
<dbReference type="GeneID" id="9227916"/>
<organism evidence="2 3">
    <name type="scientific">Arthroderma otae (strain ATCC MYA-4605 / CBS 113480)</name>
    <name type="common">Microsporum canis</name>
    <dbReference type="NCBI Taxonomy" id="554155"/>
    <lineage>
        <taxon>Eukaryota</taxon>
        <taxon>Fungi</taxon>
        <taxon>Dikarya</taxon>
        <taxon>Ascomycota</taxon>
        <taxon>Pezizomycotina</taxon>
        <taxon>Eurotiomycetes</taxon>
        <taxon>Eurotiomycetidae</taxon>
        <taxon>Onygenales</taxon>
        <taxon>Arthrodermataceae</taxon>
        <taxon>Microsporum</taxon>
    </lineage>
</organism>
<proteinExistence type="predicted"/>
<feature type="region of interest" description="Disordered" evidence="1">
    <location>
        <begin position="74"/>
        <end position="113"/>
    </location>
</feature>